<dbReference type="PROSITE" id="PS50893">
    <property type="entry name" value="ABC_TRANSPORTER_2"/>
    <property type="match status" value="2"/>
</dbReference>
<dbReference type="PANTHER" id="PTHR43790:SF9">
    <property type="entry name" value="GALACTOFURANOSE TRANSPORTER ATP-BINDING PROTEIN YTFR"/>
    <property type="match status" value="1"/>
</dbReference>
<evidence type="ECO:0000256" key="5">
    <source>
        <dbReference type="ARBA" id="ARBA00022741"/>
    </source>
</evidence>
<evidence type="ECO:0000256" key="6">
    <source>
        <dbReference type="ARBA" id="ARBA00022840"/>
    </source>
</evidence>
<dbReference type="AlphaFoldDB" id="A0AAF0HDU2"/>
<evidence type="ECO:0000259" key="8">
    <source>
        <dbReference type="PROSITE" id="PS50893"/>
    </source>
</evidence>
<keyword evidence="2" id="KW-0813">Transport</keyword>
<dbReference type="InterPro" id="IPR017871">
    <property type="entry name" value="ABC_transporter-like_CS"/>
</dbReference>
<comment type="similarity">
    <text evidence="1">Belongs to the ABC transporter superfamily.</text>
</comment>
<geneLocation type="plasmid" evidence="9 10">
    <name>pAlCFBP5477</name>
</geneLocation>
<dbReference type="GO" id="GO:0016887">
    <property type="term" value="F:ATP hydrolysis activity"/>
    <property type="evidence" value="ECO:0007669"/>
    <property type="project" value="InterPro"/>
</dbReference>
<gene>
    <name evidence="9" type="ORF">CFBP5477_021905</name>
</gene>
<feature type="domain" description="ABC transporter" evidence="8">
    <location>
        <begin position="241"/>
        <end position="501"/>
    </location>
</feature>
<dbReference type="InterPro" id="IPR003439">
    <property type="entry name" value="ABC_transporter-like_ATP-bd"/>
</dbReference>
<proteinExistence type="inferred from homology"/>
<evidence type="ECO:0000256" key="2">
    <source>
        <dbReference type="ARBA" id="ARBA00022448"/>
    </source>
</evidence>
<evidence type="ECO:0000313" key="10">
    <source>
        <dbReference type="Proteomes" id="UP000298664"/>
    </source>
</evidence>
<dbReference type="GO" id="GO:0005524">
    <property type="term" value="F:ATP binding"/>
    <property type="evidence" value="ECO:0007669"/>
    <property type="project" value="UniProtKB-KW"/>
</dbReference>
<keyword evidence="9" id="KW-0614">Plasmid</keyword>
<dbReference type="Gene3D" id="3.40.50.300">
    <property type="entry name" value="P-loop containing nucleotide triphosphate hydrolases"/>
    <property type="match status" value="2"/>
</dbReference>
<dbReference type="Proteomes" id="UP000298664">
    <property type="component" value="Plasmid pAlCFBP5477"/>
</dbReference>
<dbReference type="CDD" id="cd03215">
    <property type="entry name" value="ABC_Carb_Monos_II"/>
    <property type="match status" value="1"/>
</dbReference>
<dbReference type="InterPro" id="IPR050107">
    <property type="entry name" value="ABC_carbohydrate_import_ATPase"/>
</dbReference>
<evidence type="ECO:0000256" key="7">
    <source>
        <dbReference type="ARBA" id="ARBA00023136"/>
    </source>
</evidence>
<dbReference type="PANTHER" id="PTHR43790">
    <property type="entry name" value="CARBOHYDRATE TRANSPORT ATP-BINDING PROTEIN MG119-RELATED"/>
    <property type="match status" value="1"/>
</dbReference>
<organism evidence="9 10">
    <name type="scientific">Agrobacterium larrymoorei</name>
    <dbReference type="NCBI Taxonomy" id="160699"/>
    <lineage>
        <taxon>Bacteria</taxon>
        <taxon>Pseudomonadati</taxon>
        <taxon>Pseudomonadota</taxon>
        <taxon>Alphaproteobacteria</taxon>
        <taxon>Hyphomicrobiales</taxon>
        <taxon>Rhizobiaceae</taxon>
        <taxon>Rhizobium/Agrobacterium group</taxon>
        <taxon>Agrobacterium</taxon>
    </lineage>
</organism>
<evidence type="ECO:0000256" key="1">
    <source>
        <dbReference type="ARBA" id="ARBA00005417"/>
    </source>
</evidence>
<dbReference type="InterPro" id="IPR003593">
    <property type="entry name" value="AAA+_ATPase"/>
</dbReference>
<reference evidence="9" key="1">
    <citation type="submission" date="2023-05" db="EMBL/GenBank/DDBJ databases">
        <title>Complete genome sequence of Agrobacterium larrymoorei CFBP5477.</title>
        <authorList>
            <person name="Yen H.-C."/>
            <person name="Chou L."/>
            <person name="Lin Y.-C."/>
            <person name="Lai E.-M."/>
            <person name="Kuo C.-H."/>
        </authorList>
    </citation>
    <scope>NUCLEOTIDE SEQUENCE</scope>
    <source>
        <strain evidence="9">CFBP5477</strain>
        <plasmid evidence="9">pAlCFBP5477</plasmid>
    </source>
</reference>
<name>A0AAF0HDU2_9HYPH</name>
<keyword evidence="6 9" id="KW-0067">ATP-binding</keyword>
<dbReference type="Pfam" id="PF00005">
    <property type="entry name" value="ABC_tran"/>
    <property type="match status" value="2"/>
</dbReference>
<keyword evidence="4" id="KW-0677">Repeat</keyword>
<dbReference type="SUPFAM" id="SSF52540">
    <property type="entry name" value="P-loop containing nucleoside triphosphate hydrolases"/>
    <property type="match status" value="2"/>
</dbReference>
<dbReference type="InterPro" id="IPR027417">
    <property type="entry name" value="P-loop_NTPase"/>
</dbReference>
<evidence type="ECO:0000313" key="9">
    <source>
        <dbReference type="EMBL" id="WHA44072.1"/>
    </source>
</evidence>
<keyword evidence="5" id="KW-0547">Nucleotide-binding</keyword>
<dbReference type="RefSeq" id="WP_137395856.1">
    <property type="nucleotide sequence ID" value="NZ_CP124735.1"/>
</dbReference>
<accession>A0AAF0HDU2</accession>
<keyword evidence="7" id="KW-0472">Membrane</keyword>
<dbReference type="EMBL" id="CP124735">
    <property type="protein sequence ID" value="WHA44072.1"/>
    <property type="molecule type" value="Genomic_DNA"/>
</dbReference>
<keyword evidence="3" id="KW-0762">Sugar transport</keyword>
<dbReference type="CDD" id="cd03216">
    <property type="entry name" value="ABC_Carb_Monos_I"/>
    <property type="match status" value="1"/>
</dbReference>
<protein>
    <submittedName>
        <fullName evidence="9">Sugar ABC transporter ATP-binding protein</fullName>
    </submittedName>
</protein>
<dbReference type="SMART" id="SM00382">
    <property type="entry name" value="AAA"/>
    <property type="match status" value="2"/>
</dbReference>
<sequence length="502" mass="54375">MATVLSMRQIEKRFGVVKALDSVDFELERGEIHALLGVNGAGKSTLIKILSGVYTKDSGVIEIDGHSVEIGTPAAAIDCGIASVQQHPELVNDFTGVENIFLGQEAGQTGLGGRVNRKSMRLAAQALLKRFPIEIDLDIRVGEMPAVDREIVAVLHALRRDDIRILILDEPTSTLTEREKASLFQLMRTLKAAGIAIIYITHRLEEVFEIADRFTVFRGGRNVATLSSRDAQERNISIPELMLDEMTGDIFPPKASGAGGEVMMQVESLEKRGLFSGVSFTLRRGEILGIFGLVGSGVDELSKALFGVIRPDAGTISIKGKDVVLKDPHDALKRGIFLVPGDRRTEGLTLTKDVVFNTTLAHLGKASWLGGLLKFGKNRKVAEDLAKRVALQPPKLDRPASAFSGGNQQKIVIAKGLYRDSEIYIFVEPTVGVDIGARATLYALMRELSKKAGVLVISSDCDEVHGIADRTIALYKGRPMTAPDMAPSRDQLLAAGIMGVRS</sequence>
<feature type="domain" description="ABC transporter" evidence="8">
    <location>
        <begin position="5"/>
        <end position="244"/>
    </location>
</feature>
<dbReference type="PROSITE" id="PS00211">
    <property type="entry name" value="ABC_TRANSPORTER_1"/>
    <property type="match status" value="1"/>
</dbReference>
<evidence type="ECO:0000256" key="4">
    <source>
        <dbReference type="ARBA" id="ARBA00022737"/>
    </source>
</evidence>
<evidence type="ECO:0000256" key="3">
    <source>
        <dbReference type="ARBA" id="ARBA00022597"/>
    </source>
</evidence>